<feature type="signal peptide" evidence="1">
    <location>
        <begin position="1"/>
        <end position="29"/>
    </location>
</feature>
<dbReference type="RefSeq" id="WP_093729314.1">
    <property type="nucleotide sequence ID" value="NZ_FMYW01000002.1"/>
</dbReference>
<sequence length="126" mass="14573">MKFNFKKIVTAACMAAFLATSFLPGISEAANGRMSLAQAQQEVKRPLHRHYKPVAKPGHKLHAKHMQHRYAKHRPAMHTRGPVSHTWKPVRHAPLHQMKRHSPGFKSYGKVHRMPPKHHNHHGFRR</sequence>
<dbReference type="Proteomes" id="UP000198943">
    <property type="component" value="Unassembled WGS sequence"/>
</dbReference>
<evidence type="ECO:0000256" key="1">
    <source>
        <dbReference type="SAM" id="SignalP"/>
    </source>
</evidence>
<name>A0A1G6ILW4_9FIRM</name>
<accession>A0A1G6ILW4</accession>
<keyword evidence="3" id="KW-1185">Reference proteome</keyword>
<feature type="chain" id="PRO_5011494665" evidence="1">
    <location>
        <begin position="30"/>
        <end position="126"/>
    </location>
</feature>
<evidence type="ECO:0000313" key="3">
    <source>
        <dbReference type="Proteomes" id="UP000198943"/>
    </source>
</evidence>
<organism evidence="2 3">
    <name type="scientific">Succiniclasticum ruminis</name>
    <dbReference type="NCBI Taxonomy" id="40841"/>
    <lineage>
        <taxon>Bacteria</taxon>
        <taxon>Bacillati</taxon>
        <taxon>Bacillota</taxon>
        <taxon>Negativicutes</taxon>
        <taxon>Acidaminococcales</taxon>
        <taxon>Acidaminococcaceae</taxon>
        <taxon>Succiniclasticum</taxon>
    </lineage>
</organism>
<reference evidence="3" key="1">
    <citation type="submission" date="2016-10" db="EMBL/GenBank/DDBJ databases">
        <authorList>
            <person name="Varghese N."/>
            <person name="Submissions S."/>
        </authorList>
    </citation>
    <scope>NUCLEOTIDE SEQUENCE [LARGE SCALE GENOMIC DNA]</scope>
    <source>
        <strain evidence="3">DSM 11005</strain>
    </source>
</reference>
<evidence type="ECO:0000313" key="2">
    <source>
        <dbReference type="EMBL" id="SDC07477.1"/>
    </source>
</evidence>
<dbReference type="OrthoDB" id="9834599at2"/>
<proteinExistence type="predicted"/>
<keyword evidence="1" id="KW-0732">Signal</keyword>
<dbReference type="AlphaFoldDB" id="A0A1G6ILW4"/>
<gene>
    <name evidence="2" type="ORF">SAMN04487864_102142</name>
</gene>
<dbReference type="EMBL" id="FMYW01000002">
    <property type="protein sequence ID" value="SDC07477.1"/>
    <property type="molecule type" value="Genomic_DNA"/>
</dbReference>
<protein>
    <submittedName>
        <fullName evidence="2">Uncharacterized protein</fullName>
    </submittedName>
</protein>